<dbReference type="InterPro" id="IPR022413">
    <property type="entry name" value="ATP-guanido_PTrfase_N"/>
</dbReference>
<dbReference type="InParanoid" id="C5LRV7"/>
<reference evidence="11 12" key="1">
    <citation type="submission" date="2008-07" db="EMBL/GenBank/DDBJ databases">
        <authorList>
            <person name="El-Sayed N."/>
            <person name="Caler E."/>
            <person name="Inman J."/>
            <person name="Amedeo P."/>
            <person name="Hass B."/>
            <person name="Wortman J."/>
        </authorList>
    </citation>
    <scope>NUCLEOTIDE SEQUENCE [LARGE SCALE GENOMIC DNA]</scope>
    <source>
        <strain evidence="12">ATCC 50983 / TXsc</strain>
    </source>
</reference>
<keyword evidence="5 7" id="KW-0067">ATP-binding</keyword>
<evidence type="ECO:0000256" key="2">
    <source>
        <dbReference type="ARBA" id="ARBA00022679"/>
    </source>
</evidence>
<dbReference type="Gene3D" id="3.30.590.10">
    <property type="entry name" value="Glutamine synthetase/guanido kinase, catalytic domain"/>
    <property type="match status" value="1"/>
</dbReference>
<dbReference type="GO" id="GO:0005524">
    <property type="term" value="F:ATP binding"/>
    <property type="evidence" value="ECO:0007669"/>
    <property type="project" value="UniProtKB-UniRule"/>
</dbReference>
<dbReference type="EMBL" id="GG684987">
    <property type="protein sequence ID" value="EER00534.1"/>
    <property type="molecule type" value="Genomic_DNA"/>
</dbReference>
<dbReference type="Pfam" id="PF00217">
    <property type="entry name" value="ATP-gua_Ptrans"/>
    <property type="match status" value="1"/>
</dbReference>
<evidence type="ECO:0000256" key="8">
    <source>
        <dbReference type="RuleBase" id="RU000505"/>
    </source>
</evidence>
<feature type="binding site" evidence="7">
    <location>
        <begin position="360"/>
        <end position="365"/>
    </location>
    <ligand>
        <name>ATP</name>
        <dbReference type="ChEBI" id="CHEBI:30616"/>
    </ligand>
</feature>
<dbReference type="GO" id="GO:0046314">
    <property type="term" value="P:phosphocreatine biosynthetic process"/>
    <property type="evidence" value="ECO:0007669"/>
    <property type="project" value="InterPro"/>
</dbReference>
<evidence type="ECO:0000313" key="11">
    <source>
        <dbReference type="EMBL" id="EER00534.1"/>
    </source>
</evidence>
<dbReference type="SUPFAM" id="SSF48034">
    <property type="entry name" value="Guanido kinase N-terminal domain"/>
    <property type="match status" value="1"/>
</dbReference>
<dbReference type="GO" id="GO:0004111">
    <property type="term" value="F:creatine kinase activity"/>
    <property type="evidence" value="ECO:0007669"/>
    <property type="project" value="InterPro"/>
</dbReference>
<dbReference type="InterPro" id="IPR022414">
    <property type="entry name" value="ATP-guanido_PTrfase_cat"/>
</dbReference>
<dbReference type="InterPro" id="IPR000749">
    <property type="entry name" value="ATP-guanido_PTrfase"/>
</dbReference>
<comment type="similarity">
    <text evidence="1 6 8">Belongs to the ATP:guanido phosphotransferase family.</text>
</comment>
<dbReference type="Pfam" id="PF02807">
    <property type="entry name" value="ATP-gua_PtransN"/>
    <property type="match status" value="1"/>
</dbReference>
<dbReference type="PANTHER" id="PTHR11547:SF57">
    <property type="entry name" value="PHOSPHAGEN KINASE C-TERMINAL DOMAIN-CONTAINING PROTEIN"/>
    <property type="match status" value="1"/>
</dbReference>
<dbReference type="PROSITE" id="PS00112">
    <property type="entry name" value="PHOSPHAGEN_KINASE"/>
    <property type="match status" value="1"/>
</dbReference>
<organism evidence="12">
    <name type="scientific">Perkinsus marinus (strain ATCC 50983 / TXsc)</name>
    <dbReference type="NCBI Taxonomy" id="423536"/>
    <lineage>
        <taxon>Eukaryota</taxon>
        <taxon>Sar</taxon>
        <taxon>Alveolata</taxon>
        <taxon>Perkinsozoa</taxon>
        <taxon>Perkinsea</taxon>
        <taxon>Perkinsida</taxon>
        <taxon>Perkinsidae</taxon>
        <taxon>Perkinsus</taxon>
    </lineage>
</organism>
<evidence type="ECO:0000313" key="12">
    <source>
        <dbReference type="Proteomes" id="UP000007800"/>
    </source>
</evidence>
<feature type="domain" description="Phosphagen kinase N-terminal" evidence="9">
    <location>
        <begin position="39"/>
        <end position="127"/>
    </location>
</feature>
<keyword evidence="12" id="KW-1185">Reference proteome</keyword>
<feature type="binding site" evidence="7">
    <location>
        <position position="276"/>
    </location>
    <ligand>
        <name>ATP</name>
        <dbReference type="ChEBI" id="CHEBI:30616"/>
    </ligand>
</feature>
<dbReference type="GO" id="GO:0005615">
    <property type="term" value="C:extracellular space"/>
    <property type="evidence" value="ECO:0007669"/>
    <property type="project" value="TreeGrafter"/>
</dbReference>
<feature type="binding site" evidence="7">
    <location>
        <position position="231"/>
    </location>
    <ligand>
        <name>ATP</name>
        <dbReference type="ChEBI" id="CHEBI:30616"/>
    </ligand>
</feature>
<gene>
    <name evidence="11" type="ORF">Pmar_PMAR011220</name>
</gene>
<name>C5LRV7_PERM5</name>
<evidence type="ECO:0000259" key="9">
    <source>
        <dbReference type="PROSITE" id="PS51509"/>
    </source>
</evidence>
<dbReference type="InterPro" id="IPR014746">
    <property type="entry name" value="Gln_synth/guanido_kin_cat_dom"/>
</dbReference>
<proteinExistence type="inferred from homology"/>
<dbReference type="PROSITE" id="PS51509">
    <property type="entry name" value="PHOSPHAGEN_KINASE_N"/>
    <property type="match status" value="1"/>
</dbReference>
<evidence type="ECO:0000256" key="1">
    <source>
        <dbReference type="ARBA" id="ARBA00006798"/>
    </source>
</evidence>
<dbReference type="OMA" id="HMRVIAM"/>
<evidence type="ECO:0000256" key="4">
    <source>
        <dbReference type="ARBA" id="ARBA00022777"/>
    </source>
</evidence>
<dbReference type="GeneID" id="9043609"/>
<evidence type="ECO:0000256" key="6">
    <source>
        <dbReference type="PROSITE-ProRule" id="PRU00842"/>
    </source>
</evidence>
<dbReference type="RefSeq" id="XP_002767816.1">
    <property type="nucleotide sequence ID" value="XM_002767770.1"/>
</dbReference>
<dbReference type="FunFam" id="3.30.590.10:FF:000002">
    <property type="entry name" value="Creatine kinase S-type, mitochondrial"/>
    <property type="match status" value="1"/>
</dbReference>
<sequence>MASYPPTGLAPTVEHLPEWIKLGLGDKEYMCDEKKATFDPINLPEKLPDLSKHSSYMAELMREKPELYDQLKGKTTKNGVNLGKCIKTGVDNPGHPSIKTVGLVAGDEESYEVFKDLFDPVIDRRHGGFPASATHTTDLDFSKVSDTPIDPTGKYVISTRVRTGRSVRGIRLPPSVTFEERRELERIIVKGLLNLKEELKGDYFPLHGSQSYEPKPGGMTKDQEEDMRENHFLFQEPDSTLLLSSGMGRHWPDARGIFHNNEKNFLVWVNEEDHMRIISMEKGADIKRIFKRFCVAVNGVQDVLKSEGYDFMHSDHLGFILTCPSNLGTGLRASAMMKVPLLSARPDFKELCKKLGLQARGGSGVDSASVGGIYDISNEDRIGKSEVQLVNIMVEGCAKLVKLEQALENGDKIDDMLP</sequence>
<keyword evidence="4 7" id="KW-0418">Kinase</keyword>
<evidence type="ECO:0000256" key="3">
    <source>
        <dbReference type="ARBA" id="ARBA00022741"/>
    </source>
</evidence>
<dbReference type="OrthoDB" id="430219at2759"/>
<dbReference type="CDD" id="cd00716">
    <property type="entry name" value="creatine_kinase_like"/>
    <property type="match status" value="1"/>
</dbReference>
<dbReference type="InterPro" id="IPR022415">
    <property type="entry name" value="ATP-guanido_PTrfase_AS"/>
</dbReference>
<feature type="binding site" evidence="7">
    <location>
        <begin position="332"/>
        <end position="336"/>
    </location>
    <ligand>
        <name>ATP</name>
        <dbReference type="ChEBI" id="CHEBI:30616"/>
    </ligand>
</feature>
<dbReference type="AlphaFoldDB" id="C5LRV7"/>
<evidence type="ECO:0000256" key="5">
    <source>
        <dbReference type="ARBA" id="ARBA00022840"/>
    </source>
</evidence>
<dbReference type="InterPro" id="IPR036802">
    <property type="entry name" value="ATP-guanido_PTrfase_N_sf"/>
</dbReference>
<accession>C5LRV7</accession>
<feature type="binding site" evidence="7">
    <location>
        <begin position="158"/>
        <end position="162"/>
    </location>
    <ligand>
        <name>ATP</name>
        <dbReference type="ChEBI" id="CHEBI:30616"/>
    </ligand>
</feature>
<dbReference type="Proteomes" id="UP000007800">
    <property type="component" value="Unassembled WGS sequence"/>
</dbReference>
<dbReference type="PROSITE" id="PS51510">
    <property type="entry name" value="PHOSPHAGEN_KINASE_C"/>
    <property type="match status" value="1"/>
</dbReference>
<feature type="domain" description="Phosphagen kinase C-terminal" evidence="10">
    <location>
        <begin position="155"/>
        <end position="407"/>
    </location>
</feature>
<protein>
    <submittedName>
        <fullName evidence="11">Creatine kinase M-type, putative</fullName>
    </submittedName>
</protein>
<keyword evidence="3 7" id="KW-0547">Nucleotide-binding</keyword>
<dbReference type="PANTHER" id="PTHR11547">
    <property type="entry name" value="ARGININE OR CREATINE KINASE"/>
    <property type="match status" value="1"/>
</dbReference>
<evidence type="ECO:0000259" key="10">
    <source>
        <dbReference type="PROSITE" id="PS51510"/>
    </source>
</evidence>
<keyword evidence="2 7" id="KW-0808">Transferase</keyword>
<dbReference type="Gene3D" id="1.10.135.10">
    <property type="entry name" value="ATP:guanido phosphotransferase, N-terminal domain"/>
    <property type="match status" value="1"/>
</dbReference>
<evidence type="ECO:0000256" key="7">
    <source>
        <dbReference type="PROSITE-ProRule" id="PRU00843"/>
    </source>
</evidence>
<dbReference type="SUPFAM" id="SSF55931">
    <property type="entry name" value="Glutamine synthetase/guanido kinase"/>
    <property type="match status" value="1"/>
</dbReference>